<sequence length="425" mass="48558">MLIIQAATGDNCPIFLRRQLLSVKWFNNTEDNSCPVLNMWVFMILGIICVIVPICIYSALLNPQGSFAYAQITARREPYRETADYLAKDARIYDNNTLVASSMGAAWIEYYFNKRNYQIPANVVSLHKLNYFVANGQEIEATQLTKTQLLSFKYLYLFEVKQIIPKDFMDLLDNKYTMVKEIAGLSSPIIATEQPSKPTGQMLNKKYTTYDILSICALAFMLLFMLAFASRQSLWRDELYWTVGIITGEAFNNQGMFRILLEQLYNLPLYYVIVKPLYYILPYGEIFLRMPSILFAFFGVIILANTAKKIGGKELGLYTLCIALTSSILITQGGWEFRPYSLMFFCAALTLLMFINRLQQETNKNIICHGLALLLLVYSHCSFSVGLSYCGYIRIRTAVILKTKQCKKEDCQQITKLCPPPPPPP</sequence>
<evidence type="ECO:0000313" key="3">
    <source>
        <dbReference type="Proteomes" id="UP000324800"/>
    </source>
</evidence>
<name>A0A5J4U5J9_9EUKA</name>
<feature type="non-terminal residue" evidence="2">
    <location>
        <position position="425"/>
    </location>
</feature>
<evidence type="ECO:0000256" key="1">
    <source>
        <dbReference type="SAM" id="Phobius"/>
    </source>
</evidence>
<dbReference type="AlphaFoldDB" id="A0A5J4U5J9"/>
<feature type="transmembrane region" description="Helical" evidence="1">
    <location>
        <begin position="340"/>
        <end position="358"/>
    </location>
</feature>
<reference evidence="2 3" key="1">
    <citation type="submission" date="2019-03" db="EMBL/GenBank/DDBJ databases">
        <title>Single cell metagenomics reveals metabolic interactions within the superorganism composed of flagellate Streblomastix strix and complex community of Bacteroidetes bacteria on its surface.</title>
        <authorList>
            <person name="Treitli S.C."/>
            <person name="Kolisko M."/>
            <person name="Husnik F."/>
            <person name="Keeling P."/>
            <person name="Hampl V."/>
        </authorList>
    </citation>
    <scope>NUCLEOTIDE SEQUENCE [LARGE SCALE GENOMIC DNA]</scope>
    <source>
        <strain evidence="2">ST1C</strain>
    </source>
</reference>
<dbReference type="EMBL" id="SNRW01020437">
    <property type="protein sequence ID" value="KAA6365460.1"/>
    <property type="molecule type" value="Genomic_DNA"/>
</dbReference>
<protein>
    <submittedName>
        <fullName evidence="2">Uncharacterized protein</fullName>
    </submittedName>
</protein>
<feature type="transmembrane region" description="Helical" evidence="1">
    <location>
        <begin position="315"/>
        <end position="334"/>
    </location>
</feature>
<accession>A0A5J4U5J9</accession>
<gene>
    <name evidence="2" type="ORF">EZS28_039013</name>
</gene>
<proteinExistence type="predicted"/>
<organism evidence="2 3">
    <name type="scientific">Streblomastix strix</name>
    <dbReference type="NCBI Taxonomy" id="222440"/>
    <lineage>
        <taxon>Eukaryota</taxon>
        <taxon>Metamonada</taxon>
        <taxon>Preaxostyla</taxon>
        <taxon>Oxymonadida</taxon>
        <taxon>Streblomastigidae</taxon>
        <taxon>Streblomastix</taxon>
    </lineage>
</organism>
<feature type="transmembrane region" description="Helical" evidence="1">
    <location>
        <begin position="210"/>
        <end position="229"/>
    </location>
</feature>
<keyword evidence="1" id="KW-0812">Transmembrane</keyword>
<feature type="transmembrane region" description="Helical" evidence="1">
    <location>
        <begin position="286"/>
        <end position="303"/>
    </location>
</feature>
<dbReference type="Proteomes" id="UP000324800">
    <property type="component" value="Unassembled WGS sequence"/>
</dbReference>
<comment type="caution">
    <text evidence="2">The sequence shown here is derived from an EMBL/GenBank/DDBJ whole genome shotgun (WGS) entry which is preliminary data.</text>
</comment>
<evidence type="ECO:0000313" key="2">
    <source>
        <dbReference type="EMBL" id="KAA6365460.1"/>
    </source>
</evidence>
<feature type="transmembrane region" description="Helical" evidence="1">
    <location>
        <begin position="39"/>
        <end position="60"/>
    </location>
</feature>
<feature type="transmembrane region" description="Helical" evidence="1">
    <location>
        <begin position="370"/>
        <end position="389"/>
    </location>
</feature>
<keyword evidence="1" id="KW-0472">Membrane</keyword>
<keyword evidence="1" id="KW-1133">Transmembrane helix</keyword>